<name>A0A8J3K047_9ACTN</name>
<protein>
    <recommendedName>
        <fullName evidence="4">Helix-turn-helix domain-containing protein</fullName>
    </recommendedName>
</protein>
<feature type="region of interest" description="Disordered" evidence="1">
    <location>
        <begin position="294"/>
        <end position="328"/>
    </location>
</feature>
<dbReference type="EMBL" id="BONG01000023">
    <property type="protein sequence ID" value="GIF90481.1"/>
    <property type="molecule type" value="Genomic_DNA"/>
</dbReference>
<feature type="compositionally biased region" description="Polar residues" evidence="1">
    <location>
        <begin position="311"/>
        <end position="328"/>
    </location>
</feature>
<accession>A0A8J3K047</accession>
<feature type="region of interest" description="Disordered" evidence="1">
    <location>
        <begin position="97"/>
        <end position="152"/>
    </location>
</feature>
<keyword evidence="3" id="KW-1185">Reference proteome</keyword>
<dbReference type="RefSeq" id="WP_373311783.1">
    <property type="nucleotide sequence ID" value="NZ_BAAALB010000024.1"/>
</dbReference>
<gene>
    <name evidence="2" type="ORF">Cch02nite_39250</name>
</gene>
<dbReference type="AlphaFoldDB" id="A0A8J3K047"/>
<dbReference type="Pfam" id="PF13730">
    <property type="entry name" value="HTH_36"/>
    <property type="match status" value="1"/>
</dbReference>
<proteinExistence type="predicted"/>
<evidence type="ECO:0008006" key="4">
    <source>
        <dbReference type="Google" id="ProtNLM"/>
    </source>
</evidence>
<feature type="region of interest" description="Disordered" evidence="1">
    <location>
        <begin position="246"/>
        <end position="266"/>
    </location>
</feature>
<evidence type="ECO:0000313" key="2">
    <source>
        <dbReference type="EMBL" id="GIF90481.1"/>
    </source>
</evidence>
<feature type="compositionally biased region" description="Low complexity" evidence="1">
    <location>
        <begin position="132"/>
        <end position="141"/>
    </location>
</feature>
<evidence type="ECO:0000256" key="1">
    <source>
        <dbReference type="SAM" id="MobiDB-lite"/>
    </source>
</evidence>
<feature type="compositionally biased region" description="Basic residues" evidence="1">
    <location>
        <begin position="251"/>
        <end position="264"/>
    </location>
</feature>
<reference evidence="2 3" key="1">
    <citation type="submission" date="2021-01" db="EMBL/GenBank/DDBJ databases">
        <title>Whole genome shotgun sequence of Catellatospora chokoriensis NBRC 107358.</title>
        <authorList>
            <person name="Komaki H."/>
            <person name="Tamura T."/>
        </authorList>
    </citation>
    <scope>NUCLEOTIDE SEQUENCE [LARGE SCALE GENOMIC DNA]</scope>
    <source>
        <strain evidence="2 3">NBRC 107358</strain>
    </source>
</reference>
<comment type="caution">
    <text evidence="2">The sequence shown here is derived from an EMBL/GenBank/DDBJ whole genome shotgun (WGS) entry which is preliminary data.</text>
</comment>
<sequence length="328" mass="35453">MSIEAISWVLNDAPDLPPNLVATLVALANHADAAGRGTAPSQKRLSHYTRKKPRTIRDDLAALEARGLIRRGNQRHVASLPADRRPVVYDLAMERRTQPPAADEPSGPQTGPPAVDNPVDSRVAVRRRPAAGRRAQVAPTGGTPPPATNAMSSANVTREAVHRHRTILEEAVKPPTPDVLAWATELLLELDHPWRVGRRTATALAPLVAAAFTAGWRRKDLAAHLAANPGGVRSYTAVLRARLGDLPAPPRPRHVPHPPPRRRPPAWCGECSPKSRMIPSPQHAGKFVTCPKCHAGHEGPTRKEAAHHQAPHTTRTTGWNPAASRSSR</sequence>
<dbReference type="Proteomes" id="UP000619293">
    <property type="component" value="Unassembled WGS sequence"/>
</dbReference>
<organism evidence="2 3">
    <name type="scientific">Catellatospora chokoriensis</name>
    <dbReference type="NCBI Taxonomy" id="310353"/>
    <lineage>
        <taxon>Bacteria</taxon>
        <taxon>Bacillati</taxon>
        <taxon>Actinomycetota</taxon>
        <taxon>Actinomycetes</taxon>
        <taxon>Micromonosporales</taxon>
        <taxon>Micromonosporaceae</taxon>
        <taxon>Catellatospora</taxon>
    </lineage>
</organism>
<evidence type="ECO:0000313" key="3">
    <source>
        <dbReference type="Proteomes" id="UP000619293"/>
    </source>
</evidence>
<feature type="compositionally biased region" description="Basic and acidic residues" evidence="1">
    <location>
        <begin position="295"/>
        <end position="307"/>
    </location>
</feature>